<accession>A0A1H0T0C8</accession>
<gene>
    <name evidence="3" type="ORF">SAMN05192558_109186</name>
</gene>
<dbReference type="InterPro" id="IPR000421">
    <property type="entry name" value="FA58C"/>
</dbReference>
<protein>
    <submittedName>
        <fullName evidence="3">Galactose oxidase</fullName>
    </submittedName>
</protein>
<dbReference type="InterPro" id="IPR015202">
    <property type="entry name" value="GO-like_E_set"/>
</dbReference>
<dbReference type="STRING" id="504798.SAMN05421871_11818"/>
<dbReference type="PROSITE" id="PS50022">
    <property type="entry name" value="FA58C_3"/>
    <property type="match status" value="3"/>
</dbReference>
<dbReference type="Gene3D" id="2.60.40.10">
    <property type="entry name" value="Immunoglobulins"/>
    <property type="match status" value="1"/>
</dbReference>
<dbReference type="CDD" id="cd02851">
    <property type="entry name" value="E_set_GO_C"/>
    <property type="match status" value="1"/>
</dbReference>
<dbReference type="Pfam" id="PF00754">
    <property type="entry name" value="F5_F8_type_C"/>
    <property type="match status" value="4"/>
</dbReference>
<evidence type="ECO:0000313" key="3">
    <source>
        <dbReference type="EMBL" id="SDP47265.1"/>
    </source>
</evidence>
<proteinExistence type="predicted"/>
<evidence type="ECO:0000313" key="4">
    <source>
        <dbReference type="Proteomes" id="UP000199651"/>
    </source>
</evidence>
<dbReference type="SUPFAM" id="SSF49785">
    <property type="entry name" value="Galactose-binding domain-like"/>
    <property type="match status" value="4"/>
</dbReference>
<dbReference type="PANTHER" id="PTHR32208">
    <property type="entry name" value="SECRETED PROTEIN-RELATED"/>
    <property type="match status" value="1"/>
</dbReference>
<dbReference type="Proteomes" id="UP000199651">
    <property type="component" value="Unassembled WGS sequence"/>
</dbReference>
<dbReference type="Pfam" id="PF07250">
    <property type="entry name" value="Glyoxal_oxid_N"/>
    <property type="match status" value="1"/>
</dbReference>
<reference evidence="4" key="1">
    <citation type="submission" date="2016-10" db="EMBL/GenBank/DDBJ databases">
        <authorList>
            <person name="Varghese N."/>
            <person name="Submissions S."/>
        </authorList>
    </citation>
    <scope>NUCLEOTIDE SEQUENCE [LARGE SCALE GENOMIC DNA]</scope>
    <source>
        <strain evidence="4">IBRC-M 10655</strain>
    </source>
</reference>
<feature type="domain" description="F5/8 type C" evidence="2">
    <location>
        <begin position="428"/>
        <end position="568"/>
    </location>
</feature>
<dbReference type="Gene3D" id="2.130.10.80">
    <property type="entry name" value="Galactose oxidase/kelch, beta-propeller"/>
    <property type="match status" value="1"/>
</dbReference>
<dbReference type="GO" id="GO:0005975">
    <property type="term" value="P:carbohydrate metabolic process"/>
    <property type="evidence" value="ECO:0007669"/>
    <property type="project" value="UniProtKB-ARBA"/>
</dbReference>
<keyword evidence="4" id="KW-1185">Reference proteome</keyword>
<dbReference type="Gene3D" id="2.60.120.260">
    <property type="entry name" value="Galactose-binding domain-like"/>
    <property type="match status" value="4"/>
</dbReference>
<dbReference type="InterPro" id="IPR014756">
    <property type="entry name" value="Ig_E-set"/>
</dbReference>
<feature type="domain" description="F5/8 type C" evidence="2">
    <location>
        <begin position="287"/>
        <end position="415"/>
    </location>
</feature>
<feature type="domain" description="F5/8 type C" evidence="2">
    <location>
        <begin position="42"/>
        <end position="186"/>
    </location>
</feature>
<dbReference type="InterPro" id="IPR008979">
    <property type="entry name" value="Galactose-bd-like_sf"/>
</dbReference>
<evidence type="ECO:0000259" key="2">
    <source>
        <dbReference type="PROSITE" id="PS50022"/>
    </source>
</evidence>
<keyword evidence="1" id="KW-0732">Signal</keyword>
<organism evidence="3 4">
    <name type="scientific">Actinokineospora alba</name>
    <dbReference type="NCBI Taxonomy" id="504798"/>
    <lineage>
        <taxon>Bacteria</taxon>
        <taxon>Bacillati</taxon>
        <taxon>Actinomycetota</taxon>
        <taxon>Actinomycetes</taxon>
        <taxon>Pseudonocardiales</taxon>
        <taxon>Pseudonocardiaceae</taxon>
        <taxon>Actinokineospora</taxon>
    </lineage>
</organism>
<dbReference type="InterPro" id="IPR009880">
    <property type="entry name" value="Glyoxal_oxidase_N"/>
</dbReference>
<dbReference type="OrthoDB" id="535891at2"/>
<dbReference type="SUPFAM" id="SSF81296">
    <property type="entry name" value="E set domains"/>
    <property type="match status" value="1"/>
</dbReference>
<sequence length="1078" mass="112703">MGFTRLGLIVAAGVVVTPYVFFPGVDGGGHGADGADHHIVPTAASMVPVAPALARDGWTVNATSERSDARASNVLDGDPSTIWHSDAAAQHSITIDMRRTQRVSGLAYTPRPGGGNGTIGRYEVRLSTDGATWSDPVSLGVALDDPTVKTMSFAVGGARFVRLTSLAEAGGRGPWASAAELTLFGDPGGPVPTTPLARGDRTTTVTDKAITVDLKAPMVITGLTYRHPGARVGEYRVAVSTDGKTFSPAVASGVWEDGDKVKDAAFAGQVTGRFVRLTSVTGSVSEKAEIDLAGPVPGGAAPLSRYGWSATASDEDSANPAANIVDGRQDTVWRGRRGQHSSQLSSFTVDLKREQPVSSIVLAPRNPGRVANYSVAVSTDGTTFGTPVATGTWSDDGLVKTAVLKGAPNTRFVRVTSTAEAVEGAEFYAYAAIDPASTAALDRTGWSASASDEETDPRYDGRAALAIDGTDTTMWHSKWTGVPAPLPHWITLDMKAAKTVAGIRVQPRGDGMSGWNGRIGQYQLRVSNDGVNFGDPVAAGTWPDTSSPQTALLTSSVSARYVRLTALTEAGNRGPWTTIPEINVLTPAPPPDKSKTGSWSAVNGYPLIPVATAVLPNNKLLMWSAYLPDNFGGTNGYTQTAILDLTTGNITNRRVSNTEHDMFCPGTSVLFDGRVLVSGGSDDNNASIYNPFTDTWSRAGTLNVRRGYQGQTTLSNGEAFIVGGSWSGGEGGKTAEVYSPGRNAWRLLSGVPAEPLMTADVRGVYRADNHGWFFAVSGGRVFHAGPSSRMHWISTTGNGSITDAGLRGDSPDAMNGNAVMYDIGKILTVGGSRQYSEGDAINRAYSIDISSGTNATVTRVGDLAIPRTFANSVVLPDGKVAVVGGMTYGVGFSDQTATYIPELWDPATGQFTKLAPMAVPRTYHSVANLLPDGRVFSGGGGLCGNCAVNHQDGQILTPPYLLNADGSPKPRPTIVAAPGGATLGGKFTIATDKPVTAFSLMRLSSITHSVDNDQRRIPLTPVALAGNSYQVSVPADPGVALPGYYMLFAMDANGVPSVAKMVKISEPFVARMGSRGPG</sequence>
<dbReference type="SMART" id="SM00612">
    <property type="entry name" value="Kelch"/>
    <property type="match status" value="3"/>
</dbReference>
<dbReference type="SUPFAM" id="SSF50965">
    <property type="entry name" value="Galactose oxidase, central domain"/>
    <property type="match status" value="1"/>
</dbReference>
<dbReference type="AlphaFoldDB" id="A0A1H0T0C8"/>
<evidence type="ECO:0000256" key="1">
    <source>
        <dbReference type="ARBA" id="ARBA00022729"/>
    </source>
</evidence>
<dbReference type="InterPro" id="IPR037293">
    <property type="entry name" value="Gal_Oxidase_central_sf"/>
</dbReference>
<dbReference type="PANTHER" id="PTHR32208:SF68">
    <property type="entry name" value="GALACTOSE OXIDASE"/>
    <property type="match status" value="1"/>
</dbReference>
<dbReference type="InterPro" id="IPR013783">
    <property type="entry name" value="Ig-like_fold"/>
</dbReference>
<name>A0A1H0T0C8_9PSEU</name>
<dbReference type="InterPro" id="IPR006652">
    <property type="entry name" value="Kelch_1"/>
</dbReference>
<dbReference type="Pfam" id="PF09118">
    <property type="entry name" value="GO-like_E_set"/>
    <property type="match status" value="1"/>
</dbReference>
<dbReference type="EMBL" id="FNJB01000009">
    <property type="protein sequence ID" value="SDP47265.1"/>
    <property type="molecule type" value="Genomic_DNA"/>
</dbReference>
<dbReference type="InterPro" id="IPR011043">
    <property type="entry name" value="Gal_Oxase/kelch_b-propeller"/>
</dbReference>